<keyword evidence="1" id="KW-1133">Transmembrane helix</keyword>
<gene>
    <name evidence="2" type="ORF">BIV57_10675</name>
</gene>
<protein>
    <recommendedName>
        <fullName evidence="4">Glycosyltransferase RgtA/B/C/D-like domain-containing protein</fullName>
    </recommendedName>
</protein>
<dbReference type="AlphaFoldDB" id="A0A1J7BVJ5"/>
<evidence type="ECO:0000256" key="1">
    <source>
        <dbReference type="SAM" id="Phobius"/>
    </source>
</evidence>
<evidence type="ECO:0008006" key="4">
    <source>
        <dbReference type="Google" id="ProtNLM"/>
    </source>
</evidence>
<feature type="transmembrane region" description="Helical" evidence="1">
    <location>
        <begin position="268"/>
        <end position="286"/>
    </location>
</feature>
<evidence type="ECO:0000313" key="3">
    <source>
        <dbReference type="Proteomes" id="UP000243342"/>
    </source>
</evidence>
<feature type="transmembrane region" description="Helical" evidence="1">
    <location>
        <begin position="330"/>
        <end position="352"/>
    </location>
</feature>
<name>A0A1J7BVJ5_9ACTN</name>
<dbReference type="OrthoDB" id="4922020at2"/>
<dbReference type="RefSeq" id="WP_071656532.1">
    <property type="nucleotide sequence ID" value="NZ_MLCF01000051.1"/>
</dbReference>
<feature type="transmembrane region" description="Helical" evidence="1">
    <location>
        <begin position="385"/>
        <end position="401"/>
    </location>
</feature>
<feature type="transmembrane region" description="Helical" evidence="1">
    <location>
        <begin position="138"/>
        <end position="166"/>
    </location>
</feature>
<feature type="transmembrane region" description="Helical" evidence="1">
    <location>
        <begin position="359"/>
        <end position="379"/>
    </location>
</feature>
<feature type="transmembrane region" description="Helical" evidence="1">
    <location>
        <begin position="244"/>
        <end position="261"/>
    </location>
</feature>
<feature type="transmembrane region" description="Helical" evidence="1">
    <location>
        <begin position="173"/>
        <end position="193"/>
    </location>
</feature>
<organism evidence="2 3">
    <name type="scientific">Mangrovactinospora gilvigrisea</name>
    <dbReference type="NCBI Taxonomy" id="1428644"/>
    <lineage>
        <taxon>Bacteria</taxon>
        <taxon>Bacillati</taxon>
        <taxon>Actinomycetota</taxon>
        <taxon>Actinomycetes</taxon>
        <taxon>Kitasatosporales</taxon>
        <taxon>Streptomycetaceae</taxon>
        <taxon>Mangrovactinospora</taxon>
    </lineage>
</organism>
<evidence type="ECO:0000313" key="2">
    <source>
        <dbReference type="EMBL" id="OIV37497.1"/>
    </source>
</evidence>
<sequence>MLTASAAARPLTLRLAAVQWAAVLALGYGLLQVLAQAPGQEMPDTVQYARLALHRTGTPWAATAAPAARQECRDRINLPVGGRSAVPQTLVTPSEDRVEACVRLFVRAAGSGTGIGDPRYTAIFAARPLYPLLAAGPVAVLGVAWGMWLPALACGLLAGMLVFALLRTLGASTGAALAGQLLCYVLPVGFWALRPMSEGPSLAATLTALLGAALTVRQPARPRPGLTLLAVGTAAGFLTRYSTAVLVTAALAAVLLVLAALPRTRTRTVAAAAAVAAAGALAQPFAAKALGWPGTAVTLQDTFTRHFNRPAVAHPWRMLLDLEGQLWPDWLHSIGTQPLLPIAVLAGAVALWRTSRAAAALVLAVAATGLATVAAHPVMTEADRLVSPLWLAAVIGLPLWLPRTPRA</sequence>
<dbReference type="Proteomes" id="UP000243342">
    <property type="component" value="Unassembled WGS sequence"/>
</dbReference>
<keyword evidence="3" id="KW-1185">Reference proteome</keyword>
<dbReference type="STRING" id="1428644.BIV57_10675"/>
<keyword evidence="1" id="KW-0812">Transmembrane</keyword>
<reference evidence="2 3" key="1">
    <citation type="submission" date="2016-10" db="EMBL/GenBank/DDBJ databases">
        <title>Genome sequence of Streptomyces gilvigriseus MUSC 26.</title>
        <authorList>
            <person name="Lee L.-H."/>
            <person name="Ser H.-L."/>
        </authorList>
    </citation>
    <scope>NUCLEOTIDE SEQUENCE [LARGE SCALE GENOMIC DNA]</scope>
    <source>
        <strain evidence="2 3">MUSC 26</strain>
    </source>
</reference>
<accession>A0A1J7BVJ5</accession>
<dbReference type="EMBL" id="MLCF01000051">
    <property type="protein sequence ID" value="OIV37497.1"/>
    <property type="molecule type" value="Genomic_DNA"/>
</dbReference>
<comment type="caution">
    <text evidence="2">The sequence shown here is derived from an EMBL/GenBank/DDBJ whole genome shotgun (WGS) entry which is preliminary data.</text>
</comment>
<keyword evidence="1" id="KW-0472">Membrane</keyword>
<proteinExistence type="predicted"/>
<feature type="transmembrane region" description="Helical" evidence="1">
    <location>
        <begin position="12"/>
        <end position="35"/>
    </location>
</feature>